<evidence type="ECO:0000256" key="3">
    <source>
        <dbReference type="ARBA" id="ARBA00022475"/>
    </source>
</evidence>
<dbReference type="Gene3D" id="3.40.720.10">
    <property type="entry name" value="Alkaline Phosphatase, subunit A"/>
    <property type="match status" value="1"/>
</dbReference>
<evidence type="ECO:0000256" key="12">
    <source>
        <dbReference type="SAM" id="Phobius"/>
    </source>
</evidence>
<keyword evidence="9" id="KW-0464">Manganese</keyword>
<dbReference type="AlphaFoldDB" id="A0A429XYJ9"/>
<comment type="caution">
    <text evidence="14">The sequence shown here is derived from an EMBL/GenBank/DDBJ whole genome shotgun (WGS) entry which is preliminary data.</text>
</comment>
<evidence type="ECO:0000313" key="15">
    <source>
        <dbReference type="Proteomes" id="UP000287156"/>
    </source>
</evidence>
<evidence type="ECO:0000256" key="5">
    <source>
        <dbReference type="ARBA" id="ARBA00022989"/>
    </source>
</evidence>
<feature type="binding site" evidence="10">
    <location>
        <position position="471"/>
    </location>
    <ligand>
        <name>Mn(2+)</name>
        <dbReference type="ChEBI" id="CHEBI:29035"/>
    </ligand>
</feature>
<dbReference type="InterPro" id="IPR000917">
    <property type="entry name" value="Sulfatase_N"/>
</dbReference>
<keyword evidence="3 7" id="KW-1003">Cell membrane</keyword>
<dbReference type="InterPro" id="IPR050448">
    <property type="entry name" value="OpgB/LTA_synthase_biosynth"/>
</dbReference>
<feature type="binding site" evidence="10">
    <location>
        <position position="254"/>
    </location>
    <ligand>
        <name>Mn(2+)</name>
        <dbReference type="ChEBI" id="CHEBI:29035"/>
    </ligand>
</feature>
<dbReference type="OrthoDB" id="5901192at2"/>
<dbReference type="InterPro" id="IPR017850">
    <property type="entry name" value="Alkaline_phosphatase_core_sf"/>
</dbReference>
<dbReference type="SUPFAM" id="SSF53649">
    <property type="entry name" value="Alkaline phosphatase-like"/>
    <property type="match status" value="1"/>
</dbReference>
<reference evidence="14" key="1">
    <citation type="submission" date="2018-12" db="EMBL/GenBank/DDBJ databases">
        <authorList>
            <person name="Sun L."/>
            <person name="Chen Z."/>
        </authorList>
    </citation>
    <scope>NUCLEOTIDE SEQUENCE [LARGE SCALE GENOMIC DNA]</scope>
    <source>
        <strain evidence="14">3-2-2</strain>
    </source>
</reference>
<feature type="active site" evidence="8">
    <location>
        <position position="296"/>
    </location>
</feature>
<feature type="transmembrane region" description="Helical" evidence="12">
    <location>
        <begin position="156"/>
        <end position="172"/>
    </location>
</feature>
<evidence type="ECO:0000313" key="14">
    <source>
        <dbReference type="EMBL" id="RST73815.1"/>
    </source>
</evidence>
<evidence type="ECO:0000256" key="7">
    <source>
        <dbReference type="PIRNR" id="PIRNR005091"/>
    </source>
</evidence>
<gene>
    <name evidence="14" type="ORF">D4T97_013150</name>
</gene>
<dbReference type="Gene3D" id="3.30.1120.170">
    <property type="match status" value="1"/>
</dbReference>
<feature type="binding site" evidence="10">
    <location>
        <position position="470"/>
    </location>
    <ligand>
        <name>Mn(2+)</name>
        <dbReference type="ChEBI" id="CHEBI:29035"/>
    </ligand>
</feature>
<evidence type="ECO:0000256" key="10">
    <source>
        <dbReference type="PIRSR" id="PIRSR005091-3"/>
    </source>
</evidence>
<name>A0A429XYJ9_9BACI</name>
<dbReference type="PANTHER" id="PTHR47371">
    <property type="entry name" value="LIPOTEICHOIC ACID SYNTHASE"/>
    <property type="match status" value="1"/>
</dbReference>
<evidence type="ECO:0000256" key="1">
    <source>
        <dbReference type="ARBA" id="ARBA00004651"/>
    </source>
</evidence>
<dbReference type="PIRSF" id="PIRSF005091">
    <property type="entry name" value="Mmb_sulf_HI1246"/>
    <property type="match status" value="1"/>
</dbReference>
<evidence type="ECO:0000256" key="4">
    <source>
        <dbReference type="ARBA" id="ARBA00022692"/>
    </source>
</evidence>
<feature type="transmembrane region" description="Helical" evidence="12">
    <location>
        <begin position="71"/>
        <end position="93"/>
    </location>
</feature>
<evidence type="ECO:0000256" key="6">
    <source>
        <dbReference type="ARBA" id="ARBA00023136"/>
    </source>
</evidence>
<comment type="similarity">
    <text evidence="2 7">Belongs to the LTA synthase family.</text>
</comment>
<keyword evidence="9" id="KW-0479">Metal-binding</keyword>
<evidence type="ECO:0000256" key="11">
    <source>
        <dbReference type="PIRSR" id="PIRSR600917-52"/>
    </source>
</evidence>
<dbReference type="EMBL" id="QYTV02000005">
    <property type="protein sequence ID" value="RST73815.1"/>
    <property type="molecule type" value="Genomic_DNA"/>
</dbReference>
<evidence type="ECO:0000256" key="9">
    <source>
        <dbReference type="PIRSR" id="PIRSR005091-2"/>
    </source>
</evidence>
<feature type="transmembrane region" description="Helical" evidence="12">
    <location>
        <begin position="9"/>
        <end position="27"/>
    </location>
</feature>
<feature type="modified residue" description="3-oxoalanine (Ser)" evidence="11">
    <location>
        <position position="64"/>
    </location>
</feature>
<dbReference type="PANTHER" id="PTHR47371:SF1">
    <property type="entry name" value="LIPOTEICHOIC ACID SYNTHASE-LIKE YQGS"/>
    <property type="match status" value="1"/>
</dbReference>
<protein>
    <submittedName>
        <fullName evidence="14">LTA synthase family protein</fullName>
    </submittedName>
</protein>
<feature type="binding site" evidence="9">
    <location>
        <position position="411"/>
    </location>
    <ligand>
        <name>substrate</name>
    </ligand>
</feature>
<accession>A0A429XYJ9</accession>
<feature type="transmembrane region" description="Helical" evidence="12">
    <location>
        <begin position="119"/>
        <end position="136"/>
    </location>
</feature>
<keyword evidence="15" id="KW-1185">Reference proteome</keyword>
<evidence type="ECO:0000259" key="13">
    <source>
        <dbReference type="Pfam" id="PF00884"/>
    </source>
</evidence>
<organism evidence="14 15">
    <name type="scientific">Siminovitchia acidinfaciens</name>
    <dbReference type="NCBI Taxonomy" id="2321395"/>
    <lineage>
        <taxon>Bacteria</taxon>
        <taxon>Bacillati</taxon>
        <taxon>Bacillota</taxon>
        <taxon>Bacilli</taxon>
        <taxon>Bacillales</taxon>
        <taxon>Bacillaceae</taxon>
        <taxon>Siminovitchia</taxon>
    </lineage>
</organism>
<sequence>MNRLKIEKISLPVLAAVMLWLKTYIVYKTSFNIKIENVMQELILFINPLSFLLFAFGIALFFNSEKNRNRYVIITSFILGFILYANVAFYRFFTDFITLPVLFQTSNFADLGDSALTEIHLYDIVYFIDVILLLVFIRYKRNFQVFTPMKKVKRRAYFLVAAALLFLNIGLAETERPQLLTRTFDREMLVKNLGTYNYHLYDIFLQSKSSAQRAMADGSELVDIDNYVRANYVKPDKNMFGIAEDRNLIVVTLESLQSFVINNDVYGEEVTPFLNEFINDSYYFDQFYHQTGQGKTSDSEFLIENSLYPLSRGAVFFTHSGNELNSLAQNLGERGYFTSAMHANNKSFWNRDIMYKAIGYDYFYSASDYEITPDISVGWGMKDIPFFEQSVDLMKEMPKPFYTKMITLTNHHPFRLDEEDIFIDEYDSKSGTLNRYFQTVRYMDEAVKQFIQKLKDEGLYDNSIIVMYGDHYGISENHNEAMAQYLGKEVTPFVSAQLQRVPLIVHIPGVTDHGKGKVISKVGGQIDLKPTILHLLGVDTKQAIHFGEDLFSNDHRDFAVFRDGRFVTKDYVYADNTCYSKETEEPTEASYCDQYKEKARAELAYSDKIIYGDLLRFYESSEYRVENQE</sequence>
<dbReference type="RefSeq" id="WP_126051202.1">
    <property type="nucleotide sequence ID" value="NZ_QYTV02000005.1"/>
</dbReference>
<comment type="PTM">
    <text evidence="11">The conversion to 3-oxoalanine (also known as C-formylglycine, FGly), of a serine or cysteine residue in prokaryotes and of a cysteine residue in eukaryotes, is critical for catalytic activity.</text>
</comment>
<dbReference type="GO" id="GO:0005886">
    <property type="term" value="C:plasma membrane"/>
    <property type="evidence" value="ECO:0007669"/>
    <property type="project" value="UniProtKB-SubCell"/>
</dbReference>
<dbReference type="GO" id="GO:0046872">
    <property type="term" value="F:metal ion binding"/>
    <property type="evidence" value="ECO:0007669"/>
    <property type="project" value="UniProtKB-KW"/>
</dbReference>
<dbReference type="Pfam" id="PF00884">
    <property type="entry name" value="Sulfatase"/>
    <property type="match status" value="1"/>
</dbReference>
<feature type="transmembrane region" description="Helical" evidence="12">
    <location>
        <begin position="42"/>
        <end position="62"/>
    </location>
</feature>
<keyword evidence="5 12" id="KW-1133">Transmembrane helix</keyword>
<evidence type="ECO:0000256" key="2">
    <source>
        <dbReference type="ARBA" id="ARBA00009983"/>
    </source>
</evidence>
<dbReference type="InterPro" id="IPR012160">
    <property type="entry name" value="LtaS-like"/>
</dbReference>
<dbReference type="CDD" id="cd16015">
    <property type="entry name" value="LTA_synthase"/>
    <property type="match status" value="1"/>
</dbReference>
<evidence type="ECO:0000256" key="8">
    <source>
        <dbReference type="PIRSR" id="PIRSR005091-1"/>
    </source>
</evidence>
<feature type="binding site" evidence="10">
    <location>
        <position position="296"/>
    </location>
    <ligand>
        <name>Mn(2+)</name>
        <dbReference type="ChEBI" id="CHEBI:29035"/>
    </ligand>
</feature>
<feature type="domain" description="Sulfatase N-terminal" evidence="13">
    <location>
        <begin position="246"/>
        <end position="538"/>
    </location>
</feature>
<dbReference type="Proteomes" id="UP000287156">
    <property type="component" value="Unassembled WGS sequence"/>
</dbReference>
<keyword evidence="4 12" id="KW-0812">Transmembrane</keyword>
<proteinExistence type="inferred from homology"/>
<keyword evidence="6 7" id="KW-0472">Membrane</keyword>
<comment type="subcellular location">
    <subcellularLocation>
        <location evidence="1">Cell membrane</location>
        <topology evidence="1">Multi-pass membrane protein</topology>
    </subcellularLocation>
</comment>